<reference evidence="2" key="1">
    <citation type="journal article" date="2017" name="Med. Chem. Commun.">
        <title>Nonomuraea sp. ATCC 55076 harbours the largest actinomycete chromosome to date and the kistamicin biosynthetic gene cluster.</title>
        <authorList>
            <person name="Nazari B."/>
            <person name="Forneris C.C."/>
            <person name="Gibson M.I."/>
            <person name="Moon K."/>
            <person name="Schramma K.R."/>
            <person name="Seyedsayamdost M.R."/>
        </authorList>
    </citation>
    <scope>NUCLEOTIDE SEQUENCE [LARGE SCALE GENOMIC DNA]</scope>
    <source>
        <strain evidence="2">ATCC 55076</strain>
    </source>
</reference>
<dbReference type="SUPFAM" id="SSF53335">
    <property type="entry name" value="S-adenosyl-L-methionine-dependent methyltransferases"/>
    <property type="match status" value="1"/>
</dbReference>
<keyword evidence="2" id="KW-1185">Reference proteome</keyword>
<dbReference type="Gene3D" id="3.40.50.150">
    <property type="entry name" value="Vaccinia Virus protein VP39"/>
    <property type="match status" value="1"/>
</dbReference>
<dbReference type="AlphaFoldDB" id="A0A1U9ZYE3"/>
<evidence type="ECO:0000313" key="2">
    <source>
        <dbReference type="Proteomes" id="UP000190797"/>
    </source>
</evidence>
<gene>
    <name evidence="1" type="ORF">BKM31_17215</name>
</gene>
<dbReference type="EMBL" id="CP017717">
    <property type="protein sequence ID" value="AQZ62972.1"/>
    <property type="molecule type" value="Genomic_DNA"/>
</dbReference>
<dbReference type="PIRSF" id="PIRSF017393">
    <property type="entry name" value="MTase_SAV2177"/>
    <property type="match status" value="1"/>
</dbReference>
<evidence type="ECO:0000313" key="1">
    <source>
        <dbReference type="EMBL" id="AQZ62972.1"/>
    </source>
</evidence>
<dbReference type="InterPro" id="IPR006764">
    <property type="entry name" value="SAM_dep_MeTrfase_SAV2177_type"/>
</dbReference>
<dbReference type="Pfam" id="PF04672">
    <property type="entry name" value="Methyltransf_19"/>
    <property type="match status" value="1"/>
</dbReference>
<organism evidence="1 2">
    <name type="scientific">[Actinomadura] parvosata subsp. kistnae</name>
    <dbReference type="NCBI Taxonomy" id="1909395"/>
    <lineage>
        <taxon>Bacteria</taxon>
        <taxon>Bacillati</taxon>
        <taxon>Actinomycetota</taxon>
        <taxon>Actinomycetes</taxon>
        <taxon>Streptosporangiales</taxon>
        <taxon>Streptosporangiaceae</taxon>
        <taxon>Nonomuraea</taxon>
    </lineage>
</organism>
<accession>A0A1U9ZYE3</accession>
<proteinExistence type="predicted"/>
<dbReference type="KEGG" id="noa:BKM31_17215"/>
<evidence type="ECO:0008006" key="3">
    <source>
        <dbReference type="Google" id="ProtNLM"/>
    </source>
</evidence>
<sequence>MAPLLPIAVSENRHFGFRGVTAAALGGVDQFLNLGLGFPAPDGISIADVIRPHQPLARVVHVDASQVVASHGRAMLARVDNVSMVHADAREPDLVLKEAAELLDLSKPLCIVATALLHFWPDEQEPAAVLYEYMRAVPAGYLVLSHACGEEMDALRYAQLRSIYQRRFAPIYPRTRAEVAAMLHGLDVLEPGLVEASQWRSNDRRIDVGDAYFLAAVAKFGQYVVTLRTKERTNAETAKPLLEAS</sequence>
<dbReference type="STRING" id="1909395.BKM31_17215"/>
<dbReference type="InterPro" id="IPR029063">
    <property type="entry name" value="SAM-dependent_MTases_sf"/>
</dbReference>
<name>A0A1U9ZYE3_9ACTN</name>
<protein>
    <recommendedName>
        <fullName evidence="3">SAM-dependent methyltransferase</fullName>
    </recommendedName>
</protein>
<dbReference type="Proteomes" id="UP000190797">
    <property type="component" value="Chromosome"/>
</dbReference>